<dbReference type="PANTHER" id="PTHR47989:SF45">
    <property type="entry name" value="OS01G0709500 PROTEIN"/>
    <property type="match status" value="1"/>
</dbReference>
<evidence type="ECO:0000256" key="2">
    <source>
        <dbReference type="ARBA" id="ARBA00022679"/>
    </source>
</evidence>
<keyword evidence="4" id="KW-0418">Kinase</keyword>
<dbReference type="PROSITE" id="PS00108">
    <property type="entry name" value="PROTEIN_KINASE_ST"/>
    <property type="match status" value="1"/>
</dbReference>
<dbReference type="EMBL" id="JABFUD020000023">
    <property type="protein sequence ID" value="KAI5060994.1"/>
    <property type="molecule type" value="Genomic_DNA"/>
</dbReference>
<dbReference type="InterPro" id="IPR011009">
    <property type="entry name" value="Kinase-like_dom_sf"/>
</dbReference>
<protein>
    <recommendedName>
        <fullName evidence="10">Protein kinase domain-containing protein</fullName>
    </recommendedName>
</protein>
<dbReference type="InterPro" id="IPR008271">
    <property type="entry name" value="Ser/Thr_kinase_AS"/>
</dbReference>
<sequence>MAGLLQLLHFFLLLIMSSKAVCQDSEHGGHSFSNLENASCYPGPCSSVKPVSIEENYLQGGASSAILPNVLEFISFMLGYKIRHCVSSTSLAAPLPSCLEGISSQQQEEHAIQQLPAKPVKNRFHTYSRARSLLSEAGQRHRSSRAPPPVYPAPPQHEMPPPPMPNVKHPISSAPPPTPAHKKHHRRHHHFAPPPPKHRQVKRSPPPTFHSLAPPPSPPRSRSPPRAVPTRRSPPHFHRHSNAPRSTPPGHLIAPPPLASPKSPLVPVITAPMPSSQPPPIEDCGAVVCLPPLTKTAFMSPCGCVRPIQVQIQLTVPLYSLFPSISVLAANIADGIVLAPSQVEITGANADSQNPDYSIVVVNLVPLDQEFDNLTAFLIFQKFWNHEVALNASLFGNYSVAYVHYPGLPPSPPSQIDNGGLNGTNGKANQEPFGVDVNQKSHKLGIEIIVVIAVSSAIALVACLGALWFLFRRYSHSEVTSPKTEPGMVSTRTKRSGGRSLLFSDLGSSSSMSLSSSMATYASTARTFTLAELEKATDNFRIENVVGEGGFGRVYCGILDDGTKIAVKVLTRDQGGKEFISEVEMLSRLHHRNLVKLIGICTEEHTRCLVYDLIPNGSVESHLHGVDKESSPLDWEARMKIALGAARGLAYLHEDSNPRVIHRDFKASNILLENDFTPKVSDFGLAKVAPDEGREHLSTRVMGTFGYVAPEYAMTGHLLVKSDVYSYGVVLLELLSGRQPVDILKPPGQANLVTWARPLLTSREGVELLVDPALGRNFPFDNLVRVAAIASMCVHPEVSHRPFMGEVVQALKLVYNDTEVHNEIGSSNASQEDDSFIGSADAEQVWLNQKTRYTLDGSSFISIDYDSGPSQVGDAALKRPLSASALFPDSLRFMRQKSKSFRRHSMSGPLRPQTSRVEGYKLRAMNKQGSMSEHVALSSHFGTGLNRDFLGMLP</sequence>
<keyword evidence="8" id="KW-0472">Membrane</keyword>
<comment type="caution">
    <text evidence="11">The sequence shown here is derived from an EMBL/GenBank/DDBJ whole genome shotgun (WGS) entry which is preliminary data.</text>
</comment>
<evidence type="ECO:0000256" key="3">
    <source>
        <dbReference type="ARBA" id="ARBA00022741"/>
    </source>
</evidence>
<dbReference type="GO" id="GO:0005524">
    <property type="term" value="F:ATP binding"/>
    <property type="evidence" value="ECO:0007669"/>
    <property type="project" value="UniProtKB-UniRule"/>
</dbReference>
<reference evidence="11" key="1">
    <citation type="submission" date="2021-01" db="EMBL/GenBank/DDBJ databases">
        <title>Adiantum capillus-veneris genome.</title>
        <authorList>
            <person name="Fang Y."/>
            <person name="Liao Q."/>
        </authorList>
    </citation>
    <scope>NUCLEOTIDE SEQUENCE</scope>
    <source>
        <strain evidence="11">H3</strain>
        <tissue evidence="11">Leaf</tissue>
    </source>
</reference>
<keyword evidence="8" id="KW-1133">Transmembrane helix</keyword>
<dbReference type="GO" id="GO:0004674">
    <property type="term" value="F:protein serine/threonine kinase activity"/>
    <property type="evidence" value="ECO:0007669"/>
    <property type="project" value="UniProtKB-KW"/>
</dbReference>
<dbReference type="Gene3D" id="1.10.510.10">
    <property type="entry name" value="Transferase(Phosphotransferase) domain 1"/>
    <property type="match status" value="1"/>
</dbReference>
<keyword evidence="8" id="KW-0812">Transmembrane</keyword>
<feature type="compositionally biased region" description="Basic residues" evidence="7">
    <location>
        <begin position="233"/>
        <end position="242"/>
    </location>
</feature>
<dbReference type="OrthoDB" id="1901798at2759"/>
<dbReference type="Pfam" id="PF23180">
    <property type="entry name" value="ALE2_N"/>
    <property type="match status" value="1"/>
</dbReference>
<feature type="compositionally biased region" description="Basic residues" evidence="7">
    <location>
        <begin position="180"/>
        <end position="202"/>
    </location>
</feature>
<keyword evidence="9" id="KW-0732">Signal</keyword>
<dbReference type="FunFam" id="3.30.200.20:FF:000146">
    <property type="entry name" value="receptor-like serine/threonine-protein kinase ALE2"/>
    <property type="match status" value="1"/>
</dbReference>
<dbReference type="FunFam" id="1.10.510.10:FF:000051">
    <property type="entry name" value="Receptor-like serine/threonine-protein kinase ALE2"/>
    <property type="match status" value="1"/>
</dbReference>
<evidence type="ECO:0000256" key="6">
    <source>
        <dbReference type="PROSITE-ProRule" id="PRU10141"/>
    </source>
</evidence>
<keyword evidence="3 6" id="KW-0547">Nucleotide-binding</keyword>
<dbReference type="Proteomes" id="UP000886520">
    <property type="component" value="Chromosome 23"/>
</dbReference>
<evidence type="ECO:0000313" key="11">
    <source>
        <dbReference type="EMBL" id="KAI5060994.1"/>
    </source>
</evidence>
<evidence type="ECO:0000256" key="5">
    <source>
        <dbReference type="ARBA" id="ARBA00022840"/>
    </source>
</evidence>
<dbReference type="InterPro" id="IPR057597">
    <property type="entry name" value="ALE2_N"/>
</dbReference>
<evidence type="ECO:0000256" key="7">
    <source>
        <dbReference type="SAM" id="MobiDB-lite"/>
    </source>
</evidence>
<accession>A0A9D4U3I7</accession>
<dbReference type="AlphaFoldDB" id="A0A9D4U3I7"/>
<dbReference type="InterPro" id="IPR001245">
    <property type="entry name" value="Ser-Thr/Tyr_kinase_cat_dom"/>
</dbReference>
<dbReference type="CDD" id="cd14066">
    <property type="entry name" value="STKc_IRAK"/>
    <property type="match status" value="1"/>
</dbReference>
<feature type="region of interest" description="Disordered" evidence="7">
    <location>
        <begin position="134"/>
        <end position="260"/>
    </location>
</feature>
<dbReference type="InterPro" id="IPR000719">
    <property type="entry name" value="Prot_kinase_dom"/>
</dbReference>
<feature type="domain" description="Protein kinase" evidence="10">
    <location>
        <begin position="540"/>
        <end position="824"/>
    </location>
</feature>
<evidence type="ECO:0000256" key="8">
    <source>
        <dbReference type="SAM" id="Phobius"/>
    </source>
</evidence>
<feature type="transmembrane region" description="Helical" evidence="8">
    <location>
        <begin position="448"/>
        <end position="471"/>
    </location>
</feature>
<dbReference type="PANTHER" id="PTHR47989">
    <property type="entry name" value="OS01G0750732 PROTEIN"/>
    <property type="match status" value="1"/>
</dbReference>
<dbReference type="Gene3D" id="3.30.200.20">
    <property type="entry name" value="Phosphorylase Kinase, domain 1"/>
    <property type="match status" value="1"/>
</dbReference>
<evidence type="ECO:0000259" key="10">
    <source>
        <dbReference type="PROSITE" id="PS50011"/>
    </source>
</evidence>
<feature type="chain" id="PRO_5038360364" description="Protein kinase domain-containing protein" evidence="9">
    <location>
        <begin position="23"/>
        <end position="954"/>
    </location>
</feature>
<keyword evidence="12" id="KW-1185">Reference proteome</keyword>
<evidence type="ECO:0000256" key="4">
    <source>
        <dbReference type="ARBA" id="ARBA00022777"/>
    </source>
</evidence>
<proteinExistence type="predicted"/>
<dbReference type="PROSITE" id="PS00107">
    <property type="entry name" value="PROTEIN_KINASE_ATP"/>
    <property type="match status" value="1"/>
</dbReference>
<keyword evidence="1" id="KW-0723">Serine/threonine-protein kinase</keyword>
<evidence type="ECO:0000313" key="12">
    <source>
        <dbReference type="Proteomes" id="UP000886520"/>
    </source>
</evidence>
<organism evidence="11 12">
    <name type="scientific">Adiantum capillus-veneris</name>
    <name type="common">Maidenhair fern</name>
    <dbReference type="NCBI Taxonomy" id="13818"/>
    <lineage>
        <taxon>Eukaryota</taxon>
        <taxon>Viridiplantae</taxon>
        <taxon>Streptophyta</taxon>
        <taxon>Embryophyta</taxon>
        <taxon>Tracheophyta</taxon>
        <taxon>Polypodiopsida</taxon>
        <taxon>Polypodiidae</taxon>
        <taxon>Polypodiales</taxon>
        <taxon>Pteridineae</taxon>
        <taxon>Pteridaceae</taxon>
        <taxon>Vittarioideae</taxon>
        <taxon>Adiantum</taxon>
    </lineage>
</organism>
<name>A0A9D4U3I7_ADICA</name>
<keyword evidence="5 6" id="KW-0067">ATP-binding</keyword>
<evidence type="ECO:0000256" key="9">
    <source>
        <dbReference type="SAM" id="SignalP"/>
    </source>
</evidence>
<keyword evidence="2" id="KW-0808">Transferase</keyword>
<dbReference type="InterPro" id="IPR017441">
    <property type="entry name" value="Protein_kinase_ATP_BS"/>
</dbReference>
<dbReference type="PROSITE" id="PS50011">
    <property type="entry name" value="PROTEIN_KINASE_DOM"/>
    <property type="match status" value="1"/>
</dbReference>
<dbReference type="Pfam" id="PF07714">
    <property type="entry name" value="PK_Tyr_Ser-Thr"/>
    <property type="match status" value="1"/>
</dbReference>
<evidence type="ECO:0000256" key="1">
    <source>
        <dbReference type="ARBA" id="ARBA00022527"/>
    </source>
</evidence>
<feature type="signal peptide" evidence="9">
    <location>
        <begin position="1"/>
        <end position="22"/>
    </location>
</feature>
<gene>
    <name evidence="11" type="ORF">GOP47_0023499</name>
</gene>
<feature type="compositionally biased region" description="Pro residues" evidence="7">
    <location>
        <begin position="146"/>
        <end position="165"/>
    </location>
</feature>
<dbReference type="SUPFAM" id="SSF56112">
    <property type="entry name" value="Protein kinase-like (PK-like)"/>
    <property type="match status" value="1"/>
</dbReference>
<feature type="compositionally biased region" description="Pro residues" evidence="7">
    <location>
        <begin position="204"/>
        <end position="222"/>
    </location>
</feature>
<feature type="binding site" evidence="6">
    <location>
        <position position="568"/>
    </location>
    <ligand>
        <name>ATP</name>
        <dbReference type="ChEBI" id="CHEBI:30616"/>
    </ligand>
</feature>